<protein>
    <recommendedName>
        <fullName evidence="1">Reverse transcriptase domain-containing protein</fullName>
    </recommendedName>
</protein>
<evidence type="ECO:0000313" key="2">
    <source>
        <dbReference type="EMBL" id="GAU47989.1"/>
    </source>
</evidence>
<dbReference type="Pfam" id="PF13966">
    <property type="entry name" value="zf-RVT"/>
    <property type="match status" value="1"/>
</dbReference>
<name>A0A2Z6PMM4_TRISU</name>
<evidence type="ECO:0000259" key="1">
    <source>
        <dbReference type="PROSITE" id="PS50878"/>
    </source>
</evidence>
<dbReference type="AlphaFoldDB" id="A0A2Z6PMM4"/>
<dbReference type="InterPro" id="IPR043502">
    <property type="entry name" value="DNA/RNA_pol_sf"/>
</dbReference>
<dbReference type="PANTHER" id="PTHR33116">
    <property type="entry name" value="REVERSE TRANSCRIPTASE ZINC-BINDING DOMAIN-CONTAINING PROTEIN-RELATED-RELATED"/>
    <property type="match status" value="1"/>
</dbReference>
<proteinExistence type="predicted"/>
<dbReference type="OrthoDB" id="1436119at2759"/>
<dbReference type="PROSITE" id="PS50878">
    <property type="entry name" value="RT_POL"/>
    <property type="match status" value="1"/>
</dbReference>
<gene>
    <name evidence="2" type="ORF">TSUD_272340</name>
</gene>
<dbReference type="InterPro" id="IPR000477">
    <property type="entry name" value="RT_dom"/>
</dbReference>
<organism evidence="2 3">
    <name type="scientific">Trifolium subterraneum</name>
    <name type="common">Subterranean clover</name>
    <dbReference type="NCBI Taxonomy" id="3900"/>
    <lineage>
        <taxon>Eukaryota</taxon>
        <taxon>Viridiplantae</taxon>
        <taxon>Streptophyta</taxon>
        <taxon>Embryophyta</taxon>
        <taxon>Tracheophyta</taxon>
        <taxon>Spermatophyta</taxon>
        <taxon>Magnoliopsida</taxon>
        <taxon>eudicotyledons</taxon>
        <taxon>Gunneridae</taxon>
        <taxon>Pentapetalae</taxon>
        <taxon>rosids</taxon>
        <taxon>fabids</taxon>
        <taxon>Fabales</taxon>
        <taxon>Fabaceae</taxon>
        <taxon>Papilionoideae</taxon>
        <taxon>50 kb inversion clade</taxon>
        <taxon>NPAAA clade</taxon>
        <taxon>Hologalegina</taxon>
        <taxon>IRL clade</taxon>
        <taxon>Trifolieae</taxon>
        <taxon>Trifolium</taxon>
    </lineage>
</organism>
<accession>A0A2Z6PMM4</accession>
<dbReference type="Pfam" id="PF00078">
    <property type="entry name" value="RVT_1"/>
    <property type="match status" value="1"/>
</dbReference>
<reference evidence="3" key="1">
    <citation type="journal article" date="2017" name="Front. Plant Sci.">
        <title>Climate Clever Clovers: New Paradigm to Reduce the Environmental Footprint of Ruminants by Breeding Low Methanogenic Forages Utilizing Haplotype Variation.</title>
        <authorList>
            <person name="Kaur P."/>
            <person name="Appels R."/>
            <person name="Bayer P.E."/>
            <person name="Keeble-Gagnere G."/>
            <person name="Wang J."/>
            <person name="Hirakawa H."/>
            <person name="Shirasawa K."/>
            <person name="Vercoe P."/>
            <person name="Stefanova K."/>
            <person name="Durmic Z."/>
            <person name="Nichols P."/>
            <person name="Revell C."/>
            <person name="Isobe S.N."/>
            <person name="Edwards D."/>
            <person name="Erskine W."/>
        </authorList>
    </citation>
    <scope>NUCLEOTIDE SEQUENCE [LARGE SCALE GENOMIC DNA]</scope>
    <source>
        <strain evidence="3">cv. Daliak</strain>
    </source>
</reference>
<dbReference type="EMBL" id="DF974369">
    <property type="protein sequence ID" value="GAU47989.1"/>
    <property type="molecule type" value="Genomic_DNA"/>
</dbReference>
<feature type="domain" description="Reverse transcriptase" evidence="1">
    <location>
        <begin position="211"/>
        <end position="464"/>
    </location>
</feature>
<dbReference type="SUPFAM" id="SSF56672">
    <property type="entry name" value="DNA/RNA polymerases"/>
    <property type="match status" value="1"/>
</dbReference>
<evidence type="ECO:0000313" key="3">
    <source>
        <dbReference type="Proteomes" id="UP000242715"/>
    </source>
</evidence>
<dbReference type="Proteomes" id="UP000242715">
    <property type="component" value="Unassembled WGS sequence"/>
</dbReference>
<dbReference type="CDD" id="cd01650">
    <property type="entry name" value="RT_nLTR_like"/>
    <property type="match status" value="1"/>
</dbReference>
<dbReference type="InterPro" id="IPR026960">
    <property type="entry name" value="RVT-Znf"/>
</dbReference>
<dbReference type="PANTHER" id="PTHR33116:SF78">
    <property type="entry name" value="OS12G0587133 PROTEIN"/>
    <property type="match status" value="1"/>
</dbReference>
<sequence length="849" mass="98120">MMKCWVDIPGYSDFINAKWKNMNFFGWSGFILKEKLKLIKYELKSWHQNHTANIDSKIQVATNRLEDLDCARENRALDNNEELEARLLPSEIMGLSKIQASASWQKSRFTWLQEGDANTKFFHGIMSARRRGNSIVSFEVDGNRIEGVAEVRHLIFDHFRQHFQKKLHARPDISNMSFKSVSEQDRIDLVKPFLLDEIKTVVWECDSFKSPGPDGGVLSKGLNSTFIALIPKVECPQRVADFRPIALTQSAFIKGRQILDGVLIANEIVDDAKRSKKELLMFKVDFEKAYDSMDWEYLDEVMFKMQFLSRWRGWIMEFVSSASASVLVNGCPTDEFTLERGLRQGDPLSPFLYLLAAEGLHVMMDAAVSNHLYSPYSIGNHNEVIVSHLQFADDTLLVGTKSWANIRILKAVLSLYENVSGLKINFHKSMLFGVNVNDSWLHEVASVLRCKHGRLPFLYLGLPIGGDARKLQFWYPLVDKIRNRLSGWKRKHLSMGGRLILLKSVLSSMPVYFLSFFKAPAGKWIWRILEEKDSLWKQVLTGVGLLDPRWLVDNIVRKVGDGRNTLFWKDNWLDDGPVERSFSRLYALAENKLVTVADMCDLGWGPNGEGWRWRRGLRAWEEDLVKECITRLSNVFMQVTEQDKWVWKLHPSSCYNVKSAYSYLTESDVHLNEDYNRFMRVKSLPLKVNLLMWRLFLNKLPTKDNLLRRGILDGSGILCDTLCGKEENVDHLFFQCEHYGKIWALISGWLGFVTAFQGTLSSHSTQFCGMGGLSKSCHILLTTIWAATLFIIWKDRNSRVFKAKHATIEVLVEHIKLQSYWWLKANYVLFDFDYSFWHNNPFNCRQAFV</sequence>
<keyword evidence="3" id="KW-1185">Reference proteome</keyword>